<feature type="domain" description="Fimbrial-type adhesion" evidence="6">
    <location>
        <begin position="29"/>
        <end position="174"/>
    </location>
</feature>
<dbReference type="AlphaFoldDB" id="A0A419N3A9"/>
<protein>
    <submittedName>
        <fullName evidence="7">Type 1 fimbrial protein</fullName>
    </submittedName>
</protein>
<feature type="signal peptide" evidence="5">
    <location>
        <begin position="1"/>
        <end position="24"/>
    </location>
</feature>
<feature type="chain" id="PRO_5018966139" evidence="5">
    <location>
        <begin position="25"/>
        <end position="175"/>
    </location>
</feature>
<dbReference type="InterPro" id="IPR000259">
    <property type="entry name" value="Adhesion_dom_fimbrial"/>
</dbReference>
<dbReference type="Proteomes" id="UP000284908">
    <property type="component" value="Unassembled WGS sequence"/>
</dbReference>
<name>A0A419N3A9_9GAMM</name>
<accession>A0A419N3A9</accession>
<dbReference type="SUPFAM" id="SSF49401">
    <property type="entry name" value="Bacterial adhesins"/>
    <property type="match status" value="1"/>
</dbReference>
<dbReference type="InterPro" id="IPR050263">
    <property type="entry name" value="Bact_Fimbrial_Adh_Pro"/>
</dbReference>
<dbReference type="OrthoDB" id="6522787at2"/>
<evidence type="ECO:0000313" key="8">
    <source>
        <dbReference type="Proteomes" id="UP000284908"/>
    </source>
</evidence>
<keyword evidence="8" id="KW-1185">Reference proteome</keyword>
<evidence type="ECO:0000256" key="5">
    <source>
        <dbReference type="SAM" id="SignalP"/>
    </source>
</evidence>
<sequence length="175" mass="17573">MKKQLHALALVSVICGASVSAANAADGTIQFNGEIIDAACTVSPSSANQTVTLGQISDKAFSAAGVSAGATAFQIDLTSCPASVTSASVKFDGTPYQGDNDTLELSQVSGVATGVGIQLRNADNSVLPLFTDSQSVTLSQTGTNTLKFIAAYISKAATVTAGPANATATFSVVYN</sequence>
<evidence type="ECO:0000259" key="6">
    <source>
        <dbReference type="Pfam" id="PF00419"/>
    </source>
</evidence>
<dbReference type="GO" id="GO:0009289">
    <property type="term" value="C:pilus"/>
    <property type="evidence" value="ECO:0007669"/>
    <property type="project" value="UniProtKB-SubCell"/>
</dbReference>
<dbReference type="InterPro" id="IPR008966">
    <property type="entry name" value="Adhesion_dom_sf"/>
</dbReference>
<dbReference type="InterPro" id="IPR036937">
    <property type="entry name" value="Adhesion_dom_fimbrial_sf"/>
</dbReference>
<dbReference type="Gene3D" id="2.60.40.1090">
    <property type="entry name" value="Fimbrial-type adhesion domain"/>
    <property type="match status" value="1"/>
</dbReference>
<comment type="caution">
    <text evidence="7">The sequence shown here is derived from an EMBL/GenBank/DDBJ whole genome shotgun (WGS) entry which is preliminary data.</text>
</comment>
<proteinExistence type="inferred from homology"/>
<comment type="subcellular location">
    <subcellularLocation>
        <location evidence="1">Fimbrium</location>
    </subcellularLocation>
</comment>
<comment type="similarity">
    <text evidence="2">Belongs to the fimbrial protein family.</text>
</comment>
<gene>
    <name evidence="7" type="ORF">D6C13_22665</name>
</gene>
<evidence type="ECO:0000256" key="3">
    <source>
        <dbReference type="ARBA" id="ARBA00022729"/>
    </source>
</evidence>
<dbReference type="GO" id="GO:0043709">
    <property type="term" value="P:cell adhesion involved in single-species biofilm formation"/>
    <property type="evidence" value="ECO:0007669"/>
    <property type="project" value="TreeGrafter"/>
</dbReference>
<dbReference type="PANTHER" id="PTHR33420">
    <property type="entry name" value="FIMBRIAL SUBUNIT ELFA-RELATED"/>
    <property type="match status" value="1"/>
</dbReference>
<dbReference type="PANTHER" id="PTHR33420:SF3">
    <property type="entry name" value="FIMBRIAL SUBUNIT ELFA"/>
    <property type="match status" value="1"/>
</dbReference>
<evidence type="ECO:0000256" key="1">
    <source>
        <dbReference type="ARBA" id="ARBA00004561"/>
    </source>
</evidence>
<dbReference type="Pfam" id="PF00419">
    <property type="entry name" value="Fimbrial"/>
    <property type="match status" value="1"/>
</dbReference>
<reference evidence="7 8" key="1">
    <citation type="submission" date="2018-09" db="EMBL/GenBank/DDBJ databases">
        <authorList>
            <person name="Le Fleche-Mateos A."/>
        </authorList>
    </citation>
    <scope>NUCLEOTIDE SEQUENCE [LARGE SCALE GENOMIC DNA]</scope>
    <source>
        <strain evidence="7 8">DSM 27399</strain>
    </source>
</reference>
<evidence type="ECO:0000256" key="4">
    <source>
        <dbReference type="ARBA" id="ARBA00023263"/>
    </source>
</evidence>
<organism evidence="7 8">
    <name type="scientific">Rahnella woolbedingensis</name>
    <dbReference type="NCBI Taxonomy" id="1510574"/>
    <lineage>
        <taxon>Bacteria</taxon>
        <taxon>Pseudomonadati</taxon>
        <taxon>Pseudomonadota</taxon>
        <taxon>Gammaproteobacteria</taxon>
        <taxon>Enterobacterales</taxon>
        <taxon>Yersiniaceae</taxon>
        <taxon>Rahnella</taxon>
    </lineage>
</organism>
<dbReference type="RefSeq" id="WP_120134933.1">
    <property type="nucleotide sequence ID" value="NZ_RAHH01000037.1"/>
</dbReference>
<dbReference type="EMBL" id="RAHH01000037">
    <property type="protein sequence ID" value="RJT36275.1"/>
    <property type="molecule type" value="Genomic_DNA"/>
</dbReference>
<keyword evidence="3 5" id="KW-0732">Signal</keyword>
<evidence type="ECO:0000313" key="7">
    <source>
        <dbReference type="EMBL" id="RJT36275.1"/>
    </source>
</evidence>
<evidence type="ECO:0000256" key="2">
    <source>
        <dbReference type="ARBA" id="ARBA00006671"/>
    </source>
</evidence>
<keyword evidence="4" id="KW-0281">Fimbrium</keyword>